<comment type="subcellular location">
    <subcellularLocation>
        <location evidence="1">Cell projection</location>
        <location evidence="1">Cilium membrane</location>
        <topology evidence="1">Multi-pass membrane protein</topology>
    </subcellularLocation>
</comment>
<evidence type="ECO:0000313" key="13">
    <source>
        <dbReference type="EMBL" id="KAK7070292.1"/>
    </source>
</evidence>
<keyword evidence="7" id="KW-0969">Cilium</keyword>
<keyword evidence="10" id="KW-0966">Cell projection</keyword>
<gene>
    <name evidence="13" type="ORF">SK128_019979</name>
</gene>
<evidence type="ECO:0000256" key="9">
    <source>
        <dbReference type="ARBA" id="ARBA00023180"/>
    </source>
</evidence>
<dbReference type="AlphaFoldDB" id="A0AAN8WSP3"/>
<keyword evidence="9" id="KW-0325">Glycoprotein</keyword>
<accession>A0AAN8WSP3</accession>
<dbReference type="GO" id="GO:0035869">
    <property type="term" value="C:ciliary transition zone"/>
    <property type="evidence" value="ECO:0007669"/>
    <property type="project" value="TreeGrafter"/>
</dbReference>
<sequence>MAVISVYQRPETVFYKSSVCSKASLVVLVLFVTTVVTPLIIVYRSQGLWIKEAEYREQPNVLFKHQMLLVVETSDGPLVWSSSSIYNSHMKNYLRTPLIKSSETDDNYDGWKDKLQFSLTLPLLANEFVYGASLLITFDYRLQHICHVILEGTGLLQHSSGTPISALYHHADLVLHQRHPLPYARTHSLYDISVFPNSDDSPVKWALSNILNDYWKRNITTRFSNTYTSWQSGSGDTFTLKLEVRYPEQTVRYIPGFWYVLKWAWVQYFSLLAVILFFTNLVKDWVFQNFIVSTWMDVPKKKLT</sequence>
<feature type="transmembrane region" description="Helical" evidence="12">
    <location>
        <begin position="257"/>
        <end position="278"/>
    </location>
</feature>
<dbReference type="PANTHER" id="PTHR14605:SF1">
    <property type="entry name" value="TRANSMEMBRANE PROTEIN 231"/>
    <property type="match status" value="1"/>
</dbReference>
<dbReference type="Pfam" id="PF10149">
    <property type="entry name" value="TM231"/>
    <property type="match status" value="1"/>
</dbReference>
<evidence type="ECO:0000256" key="6">
    <source>
        <dbReference type="ARBA" id="ARBA00022989"/>
    </source>
</evidence>
<protein>
    <recommendedName>
        <fullName evidence="3">Transmembrane protein 231</fullName>
    </recommendedName>
</protein>
<evidence type="ECO:0000313" key="14">
    <source>
        <dbReference type="Proteomes" id="UP001381693"/>
    </source>
</evidence>
<evidence type="ECO:0000256" key="7">
    <source>
        <dbReference type="ARBA" id="ARBA00023069"/>
    </source>
</evidence>
<organism evidence="13 14">
    <name type="scientific">Halocaridina rubra</name>
    <name type="common">Hawaiian red shrimp</name>
    <dbReference type="NCBI Taxonomy" id="373956"/>
    <lineage>
        <taxon>Eukaryota</taxon>
        <taxon>Metazoa</taxon>
        <taxon>Ecdysozoa</taxon>
        <taxon>Arthropoda</taxon>
        <taxon>Crustacea</taxon>
        <taxon>Multicrustacea</taxon>
        <taxon>Malacostraca</taxon>
        <taxon>Eumalacostraca</taxon>
        <taxon>Eucarida</taxon>
        <taxon>Decapoda</taxon>
        <taxon>Pleocyemata</taxon>
        <taxon>Caridea</taxon>
        <taxon>Atyoidea</taxon>
        <taxon>Atyidae</taxon>
        <taxon>Halocaridina</taxon>
    </lineage>
</organism>
<name>A0AAN8WSP3_HALRR</name>
<dbReference type="InterPro" id="IPR019306">
    <property type="entry name" value="TMEM231"/>
</dbReference>
<evidence type="ECO:0000256" key="3">
    <source>
        <dbReference type="ARBA" id="ARBA00015087"/>
    </source>
</evidence>
<dbReference type="GO" id="GO:0060271">
    <property type="term" value="P:cilium assembly"/>
    <property type="evidence" value="ECO:0007669"/>
    <property type="project" value="TreeGrafter"/>
</dbReference>
<evidence type="ECO:0000256" key="1">
    <source>
        <dbReference type="ARBA" id="ARBA00004272"/>
    </source>
</evidence>
<evidence type="ECO:0000256" key="4">
    <source>
        <dbReference type="ARBA" id="ARBA00022475"/>
    </source>
</evidence>
<evidence type="ECO:0000256" key="11">
    <source>
        <dbReference type="ARBA" id="ARBA00024803"/>
    </source>
</evidence>
<evidence type="ECO:0000256" key="2">
    <source>
        <dbReference type="ARBA" id="ARBA00009082"/>
    </source>
</evidence>
<comment type="function">
    <text evidence="11">Transmembrane component of the tectonic-like complex, a complex localized at the transition zone of primary cilia and acting as a barrier that prevents diffusion of transmembrane proteins between the cilia and plasma membranes. Required for ciliogenesis and sonic hedgehog/SHH signaling.</text>
</comment>
<reference evidence="13 14" key="1">
    <citation type="submission" date="2023-11" db="EMBL/GenBank/DDBJ databases">
        <title>Halocaridina rubra genome assembly.</title>
        <authorList>
            <person name="Smith C."/>
        </authorList>
    </citation>
    <scope>NUCLEOTIDE SEQUENCE [LARGE SCALE GENOMIC DNA]</scope>
    <source>
        <strain evidence="13">EP-1</strain>
        <tissue evidence="13">Whole</tissue>
    </source>
</reference>
<dbReference type="GO" id="GO:0032880">
    <property type="term" value="P:regulation of protein localization"/>
    <property type="evidence" value="ECO:0007669"/>
    <property type="project" value="TreeGrafter"/>
</dbReference>
<keyword evidence="4" id="KW-1003">Cell membrane</keyword>
<comment type="caution">
    <text evidence="13">The sequence shown here is derived from an EMBL/GenBank/DDBJ whole genome shotgun (WGS) entry which is preliminary data.</text>
</comment>
<proteinExistence type="inferred from homology"/>
<comment type="similarity">
    <text evidence="2">Belongs to the TMEM231 family.</text>
</comment>
<evidence type="ECO:0000256" key="8">
    <source>
        <dbReference type="ARBA" id="ARBA00023136"/>
    </source>
</evidence>
<dbReference type="EMBL" id="JAXCGZ010015438">
    <property type="protein sequence ID" value="KAK7070292.1"/>
    <property type="molecule type" value="Genomic_DNA"/>
</dbReference>
<evidence type="ECO:0000256" key="10">
    <source>
        <dbReference type="ARBA" id="ARBA00023273"/>
    </source>
</evidence>
<dbReference type="Proteomes" id="UP001381693">
    <property type="component" value="Unassembled WGS sequence"/>
</dbReference>
<keyword evidence="14" id="KW-1185">Reference proteome</keyword>
<evidence type="ECO:0000256" key="12">
    <source>
        <dbReference type="SAM" id="Phobius"/>
    </source>
</evidence>
<evidence type="ECO:0000256" key="5">
    <source>
        <dbReference type="ARBA" id="ARBA00022692"/>
    </source>
</evidence>
<keyword evidence="6 12" id="KW-1133">Transmembrane helix</keyword>
<keyword evidence="5 12" id="KW-0812">Transmembrane</keyword>
<feature type="transmembrane region" description="Helical" evidence="12">
    <location>
        <begin position="23"/>
        <end position="43"/>
    </location>
</feature>
<keyword evidence="8 12" id="KW-0472">Membrane</keyword>
<dbReference type="PANTHER" id="PTHR14605">
    <property type="entry name" value="CHST5 PROTEIN"/>
    <property type="match status" value="1"/>
</dbReference>
<dbReference type="GO" id="GO:0060170">
    <property type="term" value="C:ciliary membrane"/>
    <property type="evidence" value="ECO:0007669"/>
    <property type="project" value="UniProtKB-SubCell"/>
</dbReference>